<feature type="compositionally biased region" description="Polar residues" evidence="1">
    <location>
        <begin position="619"/>
        <end position="630"/>
    </location>
</feature>
<feature type="compositionally biased region" description="Basic and acidic residues" evidence="1">
    <location>
        <begin position="1324"/>
        <end position="1358"/>
    </location>
</feature>
<dbReference type="EMBL" id="MPDP01000077">
    <property type="protein sequence ID" value="KAK1484604.1"/>
    <property type="molecule type" value="Genomic_DNA"/>
</dbReference>
<feature type="compositionally biased region" description="Acidic residues" evidence="1">
    <location>
        <begin position="822"/>
        <end position="834"/>
    </location>
</feature>
<feature type="region of interest" description="Disordered" evidence="1">
    <location>
        <begin position="1088"/>
        <end position="1244"/>
    </location>
</feature>
<feature type="compositionally biased region" description="Polar residues" evidence="1">
    <location>
        <begin position="1175"/>
        <end position="1184"/>
    </location>
</feature>
<feature type="compositionally biased region" description="Polar residues" evidence="1">
    <location>
        <begin position="1273"/>
        <end position="1288"/>
    </location>
</feature>
<feature type="compositionally biased region" description="Basic and acidic residues" evidence="1">
    <location>
        <begin position="973"/>
        <end position="986"/>
    </location>
</feature>
<feature type="compositionally biased region" description="Basic and acidic residues" evidence="1">
    <location>
        <begin position="1162"/>
        <end position="1172"/>
    </location>
</feature>
<accession>A0AAI9VI74</accession>
<protein>
    <submittedName>
        <fullName evidence="2">Uncharacterized protein</fullName>
    </submittedName>
</protein>
<sequence length="1523" mass="166452">QDEGELSESPASLHITCRTNQPPTADRQPAHHPPVAHITFSRGEVWKKLPPPFPLCRASITKFITHYFFPAADACTRRGFVFLIDSRLPHLLPATRQDLTMDVAWLTEAGEVSASIWRWIFSILITTYSLMYDFVEPFTESAWMGEIVGASGSFWDWISYLLTTGDQAFRAFFNMELAPFTPLNCALVLAVRLLCIAATKRLEVYSLRWKDDGKDDPLFLRVDVDDVSGVYKIERKPRIPGTWPEVSSPTSTKYDILLFFIEIISRYADNRNRPPSPPNQAVSDPKPAPQTEMEALKAKQEEEKCEMWAIYIAAIEQRKAENSRLKARLAKERPRPTFVIDKTKNLPEVIQKRLGGVEGFVHHPQPVSKQNFSLRESIDVRREIVSSNQALAASNHALAASNESLASSNQVLASKIEAYGKVQQDLVSQQFMANFNLIQTYRGKSTMRPVPELFDVDKSTSQASVPSQTSNAHVHVADVAQTSSKMIQVTKSTQTSDRTRLSFSPITVSPMSMAPVMPSPANFKTVQFIEQTQNLSPEPFSLASLVTSSSTPPVPTLRVEPKKTDSAKAELDLTATKVNAPPASPMPSPSTLAASEKIITLPDSPVFSHSTLDEKDSSVHASPNLSLPSKTTEKMPSLGTSTTELSAAAVIAIQPQPKIAEKLPSLIGELSSDNMFVVQAKRLKNGDKTSSLGTSPRVGNIFEAHTKTAIVKPTVVLPLSEVPVLPAPIPDEEPAPSTLTPLISQSSLAAVSVNASAKTNEVPKTEKLHEPVPGAQSILVTSQAPKAAAVAVIATPVVTPGLPDSDMDWEIDAQQKSQITEPESDEENEKMDEDSPLKLFSQSDFEDGSVSGSDSAPPTPSPAPRPNGPQPQQVLDEPMFDAPQIRPNRELEMDEAVVPSVDRPNAQFRPAPEAEMIDVPGPASSESQLREVPENKEREWSSPPVSPSVTRLGPPPDFVEVEKVPVTVNPEPGLEKSRENVEEERSSSSVSLPAQATCTPEVVEVDKVTVAAAPEPQVPKKPIRIKFVKKAANPLMTPVRPKKKAAAIGPGASPRTDADSPDALVVQAPDNWKSTAKADTGSKLVLLPVSSLKSVSQPRTDLPLDIAGSRKPSPLSKTIIEPEPDVTEKSEGRSPSPIVTRAPEPPAQSRKETTTPTTTTEPESKVPGEPKESLPSPTITQTPVPGTGLLATPSTIPGLSWPAPPPPMPSATLQTLVLRDLSPEPEKVKPESDDDSDSEVEFLGIDEYIPPRKIMPLRRRRLELALGPAPTPEASTSEAPPSRSSTPESEALSELPSDSDDDQAMSEDEEPAPRKIAPLRRRRLGDEETQRAQAQEHEFRKKKLQEEQKELDEKEAKSRLLPPLPMVPAPFVVRTTPLKFNPLPAPNSSSEPSPASKLSPALLAVAPSLAGLVVVIGSPEVEDELKKSLEPLWDLIDSDQLKMYGPKSLTQLAIRRWGELMEHKRYNRGQSIFRSMFDDLIDKWAELVVTETFVAHLIVLDDDESQAEIMGPWLQKIREARKK</sequence>
<reference evidence="2" key="1">
    <citation type="submission" date="2016-11" db="EMBL/GenBank/DDBJ databases">
        <title>The genome sequence of Colletotrichum cuscutae.</title>
        <authorList>
            <person name="Baroncelli R."/>
        </authorList>
    </citation>
    <scope>NUCLEOTIDE SEQUENCE</scope>
    <source>
        <strain evidence="2">IMI 304802</strain>
    </source>
</reference>
<evidence type="ECO:0000313" key="2">
    <source>
        <dbReference type="EMBL" id="KAK1484604.1"/>
    </source>
</evidence>
<feature type="compositionally biased region" description="Basic and acidic residues" evidence="1">
    <location>
        <begin position="928"/>
        <end position="940"/>
    </location>
</feature>
<organism evidence="2 3">
    <name type="scientific">Colletotrichum cuscutae</name>
    <dbReference type="NCBI Taxonomy" id="1209917"/>
    <lineage>
        <taxon>Eukaryota</taxon>
        <taxon>Fungi</taxon>
        <taxon>Dikarya</taxon>
        <taxon>Ascomycota</taxon>
        <taxon>Pezizomycotina</taxon>
        <taxon>Sordariomycetes</taxon>
        <taxon>Hypocreomycetidae</taxon>
        <taxon>Glomerellales</taxon>
        <taxon>Glomerellaceae</taxon>
        <taxon>Colletotrichum</taxon>
        <taxon>Colletotrichum acutatum species complex</taxon>
    </lineage>
</organism>
<feature type="compositionally biased region" description="Acidic residues" evidence="1">
    <location>
        <begin position="1297"/>
        <end position="1310"/>
    </location>
</feature>
<feature type="compositionally biased region" description="Basic and acidic residues" evidence="1">
    <location>
        <begin position="1221"/>
        <end position="1231"/>
    </location>
</feature>
<feature type="non-terminal residue" evidence="2">
    <location>
        <position position="1"/>
    </location>
</feature>
<feature type="region of interest" description="Disordered" evidence="1">
    <location>
        <begin position="1"/>
        <end position="31"/>
    </location>
</feature>
<proteinExistence type="predicted"/>
<name>A0AAI9VI74_9PEZI</name>
<feature type="region of interest" description="Disordered" evidence="1">
    <location>
        <begin position="1264"/>
        <end position="1362"/>
    </location>
</feature>
<feature type="region of interest" description="Disordered" evidence="1">
    <location>
        <begin position="609"/>
        <end position="640"/>
    </location>
</feature>
<dbReference type="Proteomes" id="UP001239213">
    <property type="component" value="Unassembled WGS sequence"/>
</dbReference>
<keyword evidence="3" id="KW-1185">Reference proteome</keyword>
<feature type="region of interest" description="Disordered" evidence="1">
    <location>
        <begin position="815"/>
        <end position="834"/>
    </location>
</feature>
<feature type="region of interest" description="Disordered" evidence="1">
    <location>
        <begin position="841"/>
        <end position="996"/>
    </location>
</feature>
<feature type="region of interest" description="Disordered" evidence="1">
    <location>
        <begin position="546"/>
        <end position="566"/>
    </location>
</feature>
<feature type="region of interest" description="Disordered" evidence="1">
    <location>
        <begin position="271"/>
        <end position="292"/>
    </location>
</feature>
<feature type="region of interest" description="Disordered" evidence="1">
    <location>
        <begin position="1036"/>
        <end position="1065"/>
    </location>
</feature>
<feature type="compositionally biased region" description="Pro residues" evidence="1">
    <location>
        <begin position="857"/>
        <end position="869"/>
    </location>
</feature>
<gene>
    <name evidence="2" type="ORF">CCUS01_15512</name>
</gene>
<evidence type="ECO:0000313" key="3">
    <source>
        <dbReference type="Proteomes" id="UP001239213"/>
    </source>
</evidence>
<comment type="caution">
    <text evidence="2">The sequence shown here is derived from an EMBL/GenBank/DDBJ whole genome shotgun (WGS) entry which is preliminary data.</text>
</comment>
<evidence type="ECO:0000256" key="1">
    <source>
        <dbReference type="SAM" id="MobiDB-lite"/>
    </source>
</evidence>